<dbReference type="AlphaFoldDB" id="A0A8U0HRT9"/>
<dbReference type="Proteomes" id="UP000830729">
    <property type="component" value="Chromosome"/>
</dbReference>
<feature type="domain" description="DUF7979" evidence="1">
    <location>
        <begin position="33"/>
        <end position="96"/>
    </location>
</feature>
<keyword evidence="3" id="KW-1185">Reference proteome</keyword>
<protein>
    <recommendedName>
        <fullName evidence="1">DUF7979 domain-containing protein</fullName>
    </recommendedName>
</protein>
<organism evidence="2 3">
    <name type="scientific">Halorussus limi</name>
    <dbReference type="NCBI Taxonomy" id="2938695"/>
    <lineage>
        <taxon>Archaea</taxon>
        <taxon>Methanobacteriati</taxon>
        <taxon>Methanobacteriota</taxon>
        <taxon>Stenosarchaea group</taxon>
        <taxon>Halobacteria</taxon>
        <taxon>Halobacteriales</taxon>
        <taxon>Haladaptataceae</taxon>
        <taxon>Halorussus</taxon>
    </lineage>
</organism>
<dbReference type="GeneID" id="72186121"/>
<dbReference type="Pfam" id="PF25934">
    <property type="entry name" value="DUF7979"/>
    <property type="match status" value="1"/>
</dbReference>
<proteinExistence type="predicted"/>
<evidence type="ECO:0000313" key="3">
    <source>
        <dbReference type="Proteomes" id="UP000830729"/>
    </source>
</evidence>
<evidence type="ECO:0000313" key="2">
    <source>
        <dbReference type="EMBL" id="UPV73446.1"/>
    </source>
</evidence>
<dbReference type="EMBL" id="CP096659">
    <property type="protein sequence ID" value="UPV73446.1"/>
    <property type="molecule type" value="Genomic_DNA"/>
</dbReference>
<gene>
    <name evidence="2" type="ORF">M0R89_12940</name>
</gene>
<evidence type="ECO:0000259" key="1">
    <source>
        <dbReference type="Pfam" id="PF25934"/>
    </source>
</evidence>
<dbReference type="InterPro" id="IPR058285">
    <property type="entry name" value="DUF7979"/>
</dbReference>
<dbReference type="KEGG" id="halx:M0R89_12940"/>
<reference evidence="2 3" key="1">
    <citation type="submission" date="2022-04" db="EMBL/GenBank/DDBJ databases">
        <title>Diverse halophilic archaea isolated from saline environments.</title>
        <authorList>
            <person name="Cui H.-L."/>
        </authorList>
    </citation>
    <scope>NUCLEOTIDE SEQUENCE [LARGE SCALE GENOMIC DNA]</scope>
    <source>
        <strain evidence="2 3">XZYJT49</strain>
    </source>
</reference>
<sequence>MNRTAVIAAVTLVGVALTGYGAYFFVDSGGCSTYYLSVSDDASGYADAPTTEFENLTDEQKAGFRKALSAGDEVAVAELHFERPTWVRYRGDSYLVLGMVNDGCSPLLHNVVRTTPLAVGLLLLASAGIWRYRTE</sequence>
<dbReference type="RefSeq" id="WP_248649502.1">
    <property type="nucleotide sequence ID" value="NZ_CP096659.1"/>
</dbReference>
<accession>A0A8U0HRT9</accession>
<name>A0A8U0HRT9_9EURY</name>